<dbReference type="GO" id="GO:1990904">
    <property type="term" value="C:ribonucleoprotein complex"/>
    <property type="evidence" value="ECO:0007669"/>
    <property type="project" value="UniProtKB-KW"/>
</dbReference>
<dbReference type="PROSITE" id="PS00053">
    <property type="entry name" value="RIBOSOMAL_S8"/>
    <property type="match status" value="1"/>
</dbReference>
<dbReference type="InterPro" id="IPR035987">
    <property type="entry name" value="Ribosomal_uS8_sf"/>
</dbReference>
<dbReference type="InterPro" id="IPR000630">
    <property type="entry name" value="Ribosomal_uS8"/>
</dbReference>
<dbReference type="Gene3D" id="3.30.1490.10">
    <property type="match status" value="1"/>
</dbReference>
<comment type="caution">
    <text evidence="5">The sequence shown here is derived from an EMBL/GenBank/DDBJ whole genome shotgun (WGS) entry which is preliminary data.</text>
</comment>
<evidence type="ECO:0008006" key="7">
    <source>
        <dbReference type="Google" id="ProtNLM"/>
    </source>
</evidence>
<gene>
    <name evidence="5" type="ORF">ANE_LOCUS13164</name>
</gene>
<dbReference type="OrthoDB" id="1031653at2759"/>
<evidence type="ECO:0000313" key="6">
    <source>
        <dbReference type="Proteomes" id="UP000489600"/>
    </source>
</evidence>
<protein>
    <recommendedName>
        <fullName evidence="7">30S ribosomal protein S8, chloroplastic</fullName>
    </recommendedName>
</protein>
<keyword evidence="6" id="KW-1185">Reference proteome</keyword>
<dbReference type="Pfam" id="PF00410">
    <property type="entry name" value="Ribosomal_S8"/>
    <property type="match status" value="1"/>
</dbReference>
<dbReference type="GO" id="GO:0006412">
    <property type="term" value="P:translation"/>
    <property type="evidence" value="ECO:0007669"/>
    <property type="project" value="InterPro"/>
</dbReference>
<evidence type="ECO:0000256" key="4">
    <source>
        <dbReference type="RuleBase" id="RU003660"/>
    </source>
</evidence>
<proteinExistence type="inferred from homology"/>
<evidence type="ECO:0000256" key="1">
    <source>
        <dbReference type="ARBA" id="ARBA00006471"/>
    </source>
</evidence>
<dbReference type="Gene3D" id="3.30.1370.30">
    <property type="match status" value="1"/>
</dbReference>
<sequence>MVRTSVANDALKSICNGEKKGKRQVIIRPSSKVIIKFLTVMQKHGYISEFEYVDNHRSGKIVVELNGRLNICGVISPRFDVGVKEIEGWTAKLLPSRQFGYIVLSTSAGIMDHEEARRKSVGGKVIGFVY</sequence>
<dbReference type="AlphaFoldDB" id="A0A565BP89"/>
<reference evidence="5" key="1">
    <citation type="submission" date="2019-07" db="EMBL/GenBank/DDBJ databases">
        <authorList>
            <person name="Dittberner H."/>
        </authorList>
    </citation>
    <scope>NUCLEOTIDE SEQUENCE [LARGE SCALE GENOMIC DNA]</scope>
</reference>
<dbReference type="NCBIfam" id="NF003115">
    <property type="entry name" value="PRK04034.1"/>
    <property type="match status" value="1"/>
</dbReference>
<keyword evidence="2 4" id="KW-0689">Ribosomal protein</keyword>
<organism evidence="5 6">
    <name type="scientific">Arabis nemorensis</name>
    <dbReference type="NCBI Taxonomy" id="586526"/>
    <lineage>
        <taxon>Eukaryota</taxon>
        <taxon>Viridiplantae</taxon>
        <taxon>Streptophyta</taxon>
        <taxon>Embryophyta</taxon>
        <taxon>Tracheophyta</taxon>
        <taxon>Spermatophyta</taxon>
        <taxon>Magnoliopsida</taxon>
        <taxon>eudicotyledons</taxon>
        <taxon>Gunneridae</taxon>
        <taxon>Pentapetalae</taxon>
        <taxon>rosids</taxon>
        <taxon>malvids</taxon>
        <taxon>Brassicales</taxon>
        <taxon>Brassicaceae</taxon>
        <taxon>Arabideae</taxon>
        <taxon>Arabis</taxon>
    </lineage>
</organism>
<dbReference type="FunFam" id="3.30.1370.30:FF:000001">
    <property type="entry name" value="40S ribosomal protein S15a"/>
    <property type="match status" value="1"/>
</dbReference>
<dbReference type="GO" id="GO:0003735">
    <property type="term" value="F:structural constituent of ribosome"/>
    <property type="evidence" value="ECO:0007669"/>
    <property type="project" value="InterPro"/>
</dbReference>
<accession>A0A565BP89</accession>
<evidence type="ECO:0000313" key="5">
    <source>
        <dbReference type="EMBL" id="VVB02720.1"/>
    </source>
</evidence>
<dbReference type="SUPFAM" id="SSF56047">
    <property type="entry name" value="Ribosomal protein S8"/>
    <property type="match status" value="1"/>
</dbReference>
<name>A0A565BP89_9BRAS</name>
<dbReference type="GO" id="GO:0005840">
    <property type="term" value="C:ribosome"/>
    <property type="evidence" value="ECO:0007669"/>
    <property type="project" value="UniProtKB-KW"/>
</dbReference>
<dbReference type="FunFam" id="3.30.1490.10:FF:000002">
    <property type="entry name" value="40S ribosomal protein S15a"/>
    <property type="match status" value="1"/>
</dbReference>
<dbReference type="EMBL" id="CABITT030000004">
    <property type="protein sequence ID" value="VVB02720.1"/>
    <property type="molecule type" value="Genomic_DNA"/>
</dbReference>
<dbReference type="InterPro" id="IPR047863">
    <property type="entry name" value="Ribosomal_uS8_CS"/>
</dbReference>
<dbReference type="PANTHER" id="PTHR11758">
    <property type="entry name" value="40S RIBOSOMAL PROTEIN S15A"/>
    <property type="match status" value="1"/>
</dbReference>
<evidence type="ECO:0000256" key="2">
    <source>
        <dbReference type="ARBA" id="ARBA00022980"/>
    </source>
</evidence>
<evidence type="ECO:0000256" key="3">
    <source>
        <dbReference type="ARBA" id="ARBA00023274"/>
    </source>
</evidence>
<keyword evidence="3 4" id="KW-0687">Ribonucleoprotein</keyword>
<dbReference type="Proteomes" id="UP000489600">
    <property type="component" value="Unassembled WGS sequence"/>
</dbReference>
<comment type="similarity">
    <text evidence="1 4">Belongs to the universal ribosomal protein uS8 family.</text>
</comment>